<accession>A0A9X7WGU6</accession>
<feature type="DNA-binding region" description="OmpR/PhoB-type" evidence="2">
    <location>
        <begin position="3"/>
        <end position="96"/>
    </location>
</feature>
<dbReference type="EMBL" id="CP080997">
    <property type="protein sequence ID" value="QZA08033.1"/>
    <property type="molecule type" value="Genomic_DNA"/>
</dbReference>
<dbReference type="Gene3D" id="1.10.10.10">
    <property type="entry name" value="Winged helix-like DNA-binding domain superfamily/Winged helix DNA-binding domain"/>
    <property type="match status" value="1"/>
</dbReference>
<dbReference type="InterPro" id="IPR016032">
    <property type="entry name" value="Sig_transdc_resp-reg_C-effctor"/>
</dbReference>
<protein>
    <submittedName>
        <fullName evidence="4">Winged helix-turn-helix domain-containing protein</fullName>
    </submittedName>
</protein>
<name>A0A9X7WGU6_9MYCO</name>
<dbReference type="SMART" id="SM00862">
    <property type="entry name" value="Trans_reg_C"/>
    <property type="match status" value="1"/>
</dbReference>
<dbReference type="GO" id="GO:0006355">
    <property type="term" value="P:regulation of DNA-templated transcription"/>
    <property type="evidence" value="ECO:0007669"/>
    <property type="project" value="InterPro"/>
</dbReference>
<proteinExistence type="predicted"/>
<evidence type="ECO:0000256" key="2">
    <source>
        <dbReference type="PROSITE-ProRule" id="PRU01091"/>
    </source>
</evidence>
<keyword evidence="1 2" id="KW-0238">DNA-binding</keyword>
<dbReference type="Proteomes" id="UP000825008">
    <property type="component" value="Chromosome"/>
</dbReference>
<dbReference type="AlphaFoldDB" id="A0A9X7WGU6"/>
<dbReference type="InterPro" id="IPR036388">
    <property type="entry name" value="WH-like_DNA-bd_sf"/>
</dbReference>
<evidence type="ECO:0000313" key="4">
    <source>
        <dbReference type="EMBL" id="QZA08033.1"/>
    </source>
</evidence>
<sequence length="103" mass="10859">MGSTAVHAAGHRIEIEESRVIVDGMVKPVSPAGLAALRVLAHRPGNVVARETLLRALPGRGNNMHAVESAMLRLRTALGDSQIVATVIKRGYRLAVDSEEGAA</sequence>
<dbReference type="KEGG" id="mher:K3U94_01375"/>
<feature type="domain" description="OmpR/PhoB-type" evidence="3">
    <location>
        <begin position="3"/>
        <end position="96"/>
    </location>
</feature>
<evidence type="ECO:0000256" key="1">
    <source>
        <dbReference type="ARBA" id="ARBA00023125"/>
    </source>
</evidence>
<reference evidence="4" key="1">
    <citation type="submission" date="2021-08" db="EMBL/GenBank/DDBJ databases">
        <title>Whole genome sequencing of non-tuberculosis mycobacteria type-strains.</title>
        <authorList>
            <person name="Igarashi Y."/>
            <person name="Osugi A."/>
            <person name="Mitarai S."/>
        </authorList>
    </citation>
    <scope>NUCLEOTIDE SEQUENCE</scope>
    <source>
        <strain evidence="4">JCM 30995</strain>
    </source>
</reference>
<evidence type="ECO:0000259" key="3">
    <source>
        <dbReference type="PROSITE" id="PS51755"/>
    </source>
</evidence>
<dbReference type="Pfam" id="PF00486">
    <property type="entry name" value="Trans_reg_C"/>
    <property type="match status" value="1"/>
</dbReference>
<dbReference type="GO" id="GO:0000160">
    <property type="term" value="P:phosphorelay signal transduction system"/>
    <property type="evidence" value="ECO:0007669"/>
    <property type="project" value="InterPro"/>
</dbReference>
<dbReference type="GO" id="GO:0003677">
    <property type="term" value="F:DNA binding"/>
    <property type="evidence" value="ECO:0007669"/>
    <property type="project" value="UniProtKB-UniRule"/>
</dbReference>
<dbReference type="InterPro" id="IPR001867">
    <property type="entry name" value="OmpR/PhoB-type_DNA-bd"/>
</dbReference>
<evidence type="ECO:0000313" key="5">
    <source>
        <dbReference type="Proteomes" id="UP000825008"/>
    </source>
</evidence>
<organism evidence="4 5">
    <name type="scientific">Mycolicibacter heraklionensis</name>
    <dbReference type="NCBI Taxonomy" id="512402"/>
    <lineage>
        <taxon>Bacteria</taxon>
        <taxon>Bacillati</taxon>
        <taxon>Actinomycetota</taxon>
        <taxon>Actinomycetes</taxon>
        <taxon>Mycobacteriales</taxon>
        <taxon>Mycobacteriaceae</taxon>
        <taxon>Mycolicibacter</taxon>
    </lineage>
</organism>
<gene>
    <name evidence="4" type="ORF">K3U94_01375</name>
</gene>
<dbReference type="SUPFAM" id="SSF46894">
    <property type="entry name" value="C-terminal effector domain of the bipartite response regulators"/>
    <property type="match status" value="1"/>
</dbReference>
<dbReference type="PROSITE" id="PS51755">
    <property type="entry name" value="OMPR_PHOB"/>
    <property type="match status" value="1"/>
</dbReference>